<keyword evidence="1" id="KW-0472">Membrane</keyword>
<feature type="transmembrane region" description="Helical" evidence="1">
    <location>
        <begin position="50"/>
        <end position="69"/>
    </location>
</feature>
<evidence type="ECO:0000313" key="3">
    <source>
        <dbReference type="Proteomes" id="UP000027135"/>
    </source>
</evidence>
<organism evidence="2 3">
    <name type="scientific">Zootermopsis nevadensis</name>
    <name type="common">Dampwood termite</name>
    <dbReference type="NCBI Taxonomy" id="136037"/>
    <lineage>
        <taxon>Eukaryota</taxon>
        <taxon>Metazoa</taxon>
        <taxon>Ecdysozoa</taxon>
        <taxon>Arthropoda</taxon>
        <taxon>Hexapoda</taxon>
        <taxon>Insecta</taxon>
        <taxon>Pterygota</taxon>
        <taxon>Neoptera</taxon>
        <taxon>Polyneoptera</taxon>
        <taxon>Dictyoptera</taxon>
        <taxon>Blattodea</taxon>
        <taxon>Blattoidea</taxon>
        <taxon>Termitoidae</taxon>
        <taxon>Termopsidae</taxon>
        <taxon>Zootermopsis</taxon>
    </lineage>
</organism>
<gene>
    <name evidence="2" type="ORF">L798_14182</name>
</gene>
<protein>
    <submittedName>
        <fullName evidence="2">Uncharacterized protein</fullName>
    </submittedName>
</protein>
<proteinExistence type="predicted"/>
<dbReference type="Proteomes" id="UP000027135">
    <property type="component" value="Unassembled WGS sequence"/>
</dbReference>
<name>A0A067QT25_ZOONE</name>
<keyword evidence="1" id="KW-0812">Transmembrane</keyword>
<dbReference type="InParanoid" id="A0A067QT25"/>
<reference evidence="2 3" key="1">
    <citation type="journal article" date="2014" name="Nat. Commun.">
        <title>Molecular traces of alternative social organization in a termite genome.</title>
        <authorList>
            <person name="Terrapon N."/>
            <person name="Li C."/>
            <person name="Robertson H.M."/>
            <person name="Ji L."/>
            <person name="Meng X."/>
            <person name="Booth W."/>
            <person name="Chen Z."/>
            <person name="Childers C.P."/>
            <person name="Glastad K.M."/>
            <person name="Gokhale K."/>
            <person name="Gowin J."/>
            <person name="Gronenberg W."/>
            <person name="Hermansen R.A."/>
            <person name="Hu H."/>
            <person name="Hunt B.G."/>
            <person name="Huylmans A.K."/>
            <person name="Khalil S.M."/>
            <person name="Mitchell R.D."/>
            <person name="Munoz-Torres M.C."/>
            <person name="Mustard J.A."/>
            <person name="Pan H."/>
            <person name="Reese J.T."/>
            <person name="Scharf M.E."/>
            <person name="Sun F."/>
            <person name="Vogel H."/>
            <person name="Xiao J."/>
            <person name="Yang W."/>
            <person name="Yang Z."/>
            <person name="Yang Z."/>
            <person name="Zhou J."/>
            <person name="Zhu J."/>
            <person name="Brent C.S."/>
            <person name="Elsik C.G."/>
            <person name="Goodisman M.A."/>
            <person name="Liberles D.A."/>
            <person name="Roe R.M."/>
            <person name="Vargo E.L."/>
            <person name="Vilcinskas A."/>
            <person name="Wang J."/>
            <person name="Bornberg-Bauer E."/>
            <person name="Korb J."/>
            <person name="Zhang G."/>
            <person name="Liebig J."/>
        </authorList>
    </citation>
    <scope>NUCLEOTIDE SEQUENCE [LARGE SCALE GENOMIC DNA]</scope>
    <source>
        <tissue evidence="2">Whole organism</tissue>
    </source>
</reference>
<evidence type="ECO:0000256" key="1">
    <source>
        <dbReference type="SAM" id="Phobius"/>
    </source>
</evidence>
<evidence type="ECO:0000313" key="2">
    <source>
        <dbReference type="EMBL" id="KDR12026.1"/>
    </source>
</evidence>
<dbReference type="AlphaFoldDB" id="A0A067QT25"/>
<accession>A0A067QT25</accession>
<keyword evidence="1" id="KW-1133">Transmembrane helix</keyword>
<dbReference type="EMBL" id="KK853052">
    <property type="protein sequence ID" value="KDR12026.1"/>
    <property type="molecule type" value="Genomic_DNA"/>
</dbReference>
<keyword evidence="3" id="KW-1185">Reference proteome</keyword>
<sequence length="101" mass="11512">MTLGSWYDDSQVSNIKVEDVGGVKVEEDPVMITFPVIMAEHELLRQFPDFYIIFVRYVIKINVFVMVVIKCKIQATLGLRTFTVTNVAIHSKNFKVAKSSL</sequence>